<proteinExistence type="predicted"/>
<protein>
    <submittedName>
        <fullName evidence="2">Uncharacterized protein</fullName>
    </submittedName>
</protein>
<accession>A0A101S0F7</accession>
<reference evidence="2 3" key="1">
    <citation type="submission" date="2015-10" db="EMBL/GenBank/DDBJ databases">
        <title>Draft genome sequence of Streptomyces canus DSM 40017, type strain for the species Streptomyces canus.</title>
        <authorList>
            <person name="Ruckert C."/>
            <person name="Winkler A."/>
            <person name="Kalinowski J."/>
            <person name="Kampfer P."/>
            <person name="Glaeser S."/>
        </authorList>
    </citation>
    <scope>NUCLEOTIDE SEQUENCE [LARGE SCALE GENOMIC DNA]</scope>
    <source>
        <strain evidence="2 3">DSM 40017</strain>
    </source>
</reference>
<gene>
    <name evidence="2" type="ORF">AQJ46_28580</name>
</gene>
<evidence type="ECO:0000256" key="1">
    <source>
        <dbReference type="SAM" id="MobiDB-lite"/>
    </source>
</evidence>
<dbReference type="AlphaFoldDB" id="A0A101S0F7"/>
<organism evidence="2 3">
    <name type="scientific">Streptomyces canus</name>
    <dbReference type="NCBI Taxonomy" id="58343"/>
    <lineage>
        <taxon>Bacteria</taxon>
        <taxon>Bacillati</taxon>
        <taxon>Actinomycetota</taxon>
        <taxon>Actinomycetes</taxon>
        <taxon>Kitasatosporales</taxon>
        <taxon>Streptomycetaceae</taxon>
        <taxon>Streptomyces</taxon>
        <taxon>Streptomyces aurantiacus group</taxon>
    </lineage>
</organism>
<evidence type="ECO:0000313" key="2">
    <source>
        <dbReference type="EMBL" id="KUN65065.1"/>
    </source>
</evidence>
<feature type="compositionally biased region" description="Low complexity" evidence="1">
    <location>
        <begin position="63"/>
        <end position="88"/>
    </location>
</feature>
<dbReference type="Proteomes" id="UP000053669">
    <property type="component" value="Unassembled WGS sequence"/>
</dbReference>
<sequence>MQHMSAVAHAQQQARPAQHRRVLARGRAGDAEAVGEFTGRTAGDDVFQDRRAGPADEGAEVTAGRGAAGQAGPAEGSPSARARASDGSGRARRGETSGPATASPRWDDQPYRLLLGVRTRTLRVSRSVLVVVRSSSMR</sequence>
<comment type="caution">
    <text evidence="2">The sequence shown here is derived from an EMBL/GenBank/DDBJ whole genome shotgun (WGS) entry which is preliminary data.</text>
</comment>
<dbReference type="EMBL" id="LMWU01000028">
    <property type="protein sequence ID" value="KUN65065.1"/>
    <property type="molecule type" value="Genomic_DNA"/>
</dbReference>
<feature type="compositionally biased region" description="Low complexity" evidence="1">
    <location>
        <begin position="1"/>
        <end position="16"/>
    </location>
</feature>
<name>A0A101S0F7_9ACTN</name>
<evidence type="ECO:0000313" key="3">
    <source>
        <dbReference type="Proteomes" id="UP000053669"/>
    </source>
</evidence>
<feature type="region of interest" description="Disordered" evidence="1">
    <location>
        <begin position="1"/>
        <end position="108"/>
    </location>
</feature>